<dbReference type="Proteomes" id="UP000887566">
    <property type="component" value="Unplaced"/>
</dbReference>
<evidence type="ECO:0000256" key="5">
    <source>
        <dbReference type="ARBA" id="ARBA00022723"/>
    </source>
</evidence>
<protein>
    <submittedName>
        <fullName evidence="10">DDE Tnp4 domain-containing protein</fullName>
    </submittedName>
</protein>
<evidence type="ECO:0000256" key="1">
    <source>
        <dbReference type="ARBA" id="ARBA00001968"/>
    </source>
</evidence>
<dbReference type="PANTHER" id="PTHR22930:SF269">
    <property type="entry name" value="NUCLEASE HARBI1-LIKE PROTEIN"/>
    <property type="match status" value="1"/>
</dbReference>
<name>A0A914X1E4_9BILA</name>
<evidence type="ECO:0000259" key="8">
    <source>
        <dbReference type="Pfam" id="PF13359"/>
    </source>
</evidence>
<keyword evidence="7" id="KW-0539">Nucleus</keyword>
<accession>A0A914X1E4</accession>
<evidence type="ECO:0000256" key="7">
    <source>
        <dbReference type="ARBA" id="ARBA00023242"/>
    </source>
</evidence>
<dbReference type="GO" id="GO:0046872">
    <property type="term" value="F:metal ion binding"/>
    <property type="evidence" value="ECO:0007669"/>
    <property type="project" value="UniProtKB-KW"/>
</dbReference>
<dbReference type="GO" id="GO:0016787">
    <property type="term" value="F:hydrolase activity"/>
    <property type="evidence" value="ECO:0007669"/>
    <property type="project" value="UniProtKB-KW"/>
</dbReference>
<comment type="subcellular location">
    <subcellularLocation>
        <location evidence="2">Nucleus</location>
    </subcellularLocation>
</comment>
<dbReference type="WBParaSite" id="PSAMB.scaffold562size47118.g6964.t1">
    <property type="protein sequence ID" value="PSAMB.scaffold562size47118.g6964.t1"/>
    <property type="gene ID" value="PSAMB.scaffold562size47118.g6964"/>
</dbReference>
<dbReference type="PANTHER" id="PTHR22930">
    <property type="match status" value="1"/>
</dbReference>
<keyword evidence="5" id="KW-0479">Metal-binding</keyword>
<reference evidence="10" key="1">
    <citation type="submission" date="2022-11" db="UniProtKB">
        <authorList>
            <consortium name="WormBaseParasite"/>
        </authorList>
    </citation>
    <scope>IDENTIFICATION</scope>
</reference>
<dbReference type="GO" id="GO:0005634">
    <property type="term" value="C:nucleus"/>
    <property type="evidence" value="ECO:0007669"/>
    <property type="project" value="UniProtKB-SubCell"/>
</dbReference>
<comment type="similarity">
    <text evidence="3">Belongs to the HARBI1 family.</text>
</comment>
<keyword evidence="9" id="KW-1185">Reference proteome</keyword>
<dbReference type="InterPro" id="IPR027806">
    <property type="entry name" value="HARBI1_dom"/>
</dbReference>
<keyword evidence="4" id="KW-0540">Nuclease</keyword>
<dbReference type="AlphaFoldDB" id="A0A914X1E4"/>
<organism evidence="9 10">
    <name type="scientific">Plectus sambesii</name>
    <dbReference type="NCBI Taxonomy" id="2011161"/>
    <lineage>
        <taxon>Eukaryota</taxon>
        <taxon>Metazoa</taxon>
        <taxon>Ecdysozoa</taxon>
        <taxon>Nematoda</taxon>
        <taxon>Chromadorea</taxon>
        <taxon>Plectida</taxon>
        <taxon>Plectina</taxon>
        <taxon>Plectoidea</taxon>
        <taxon>Plectidae</taxon>
        <taxon>Plectus</taxon>
    </lineage>
</organism>
<dbReference type="GO" id="GO:0004518">
    <property type="term" value="F:nuclease activity"/>
    <property type="evidence" value="ECO:0007669"/>
    <property type="project" value="UniProtKB-KW"/>
</dbReference>
<evidence type="ECO:0000313" key="9">
    <source>
        <dbReference type="Proteomes" id="UP000887566"/>
    </source>
</evidence>
<feature type="domain" description="DDE Tnp4" evidence="8">
    <location>
        <begin position="21"/>
        <end position="170"/>
    </location>
</feature>
<keyword evidence="6" id="KW-0378">Hydrolase</keyword>
<dbReference type="InterPro" id="IPR045249">
    <property type="entry name" value="HARBI1-like"/>
</dbReference>
<evidence type="ECO:0000256" key="3">
    <source>
        <dbReference type="ARBA" id="ARBA00006958"/>
    </source>
</evidence>
<evidence type="ECO:0000256" key="6">
    <source>
        <dbReference type="ARBA" id="ARBA00022801"/>
    </source>
</evidence>
<evidence type="ECO:0000256" key="4">
    <source>
        <dbReference type="ARBA" id="ARBA00022722"/>
    </source>
</evidence>
<evidence type="ECO:0000256" key="2">
    <source>
        <dbReference type="ARBA" id="ARBA00004123"/>
    </source>
</evidence>
<sequence>MAIDRQELWEKTQFPNCLGCLDGKHCILKKPKKSGALYHNYKGIFSIVLLTLCDARYRFLFMDIGSLVTTMMQASIIRQGGGTAPGHNTLENGTLNLPPLSSLPTTQLLTPYVVVDDGAFPLNTYLMKPFAGRNPPPENDVFNYRLSRCRRQIENTFGIYSNMWRLLLKPI</sequence>
<comment type="cofactor">
    <cofactor evidence="1">
        <name>a divalent metal cation</name>
        <dbReference type="ChEBI" id="CHEBI:60240"/>
    </cofactor>
</comment>
<proteinExistence type="inferred from homology"/>
<evidence type="ECO:0000313" key="10">
    <source>
        <dbReference type="WBParaSite" id="PSAMB.scaffold562size47118.g6964.t1"/>
    </source>
</evidence>
<dbReference type="Pfam" id="PF13359">
    <property type="entry name" value="DDE_Tnp_4"/>
    <property type="match status" value="1"/>
</dbReference>